<dbReference type="Gene3D" id="1.10.630.10">
    <property type="entry name" value="Cytochrome P450"/>
    <property type="match status" value="1"/>
</dbReference>
<dbReference type="InterPro" id="IPR036396">
    <property type="entry name" value="Cyt_P450_sf"/>
</dbReference>
<evidence type="ECO:0000313" key="3">
    <source>
        <dbReference type="Proteomes" id="UP000332933"/>
    </source>
</evidence>
<dbReference type="Proteomes" id="UP000332933">
    <property type="component" value="Unassembled WGS sequence"/>
</dbReference>
<dbReference type="OrthoDB" id="1470350at2759"/>
<dbReference type="AlphaFoldDB" id="A0A485KP01"/>
<dbReference type="SUPFAM" id="SSF48264">
    <property type="entry name" value="Cytochrome P450"/>
    <property type="match status" value="1"/>
</dbReference>
<evidence type="ECO:0000313" key="1">
    <source>
        <dbReference type="EMBL" id="KAF0699559.1"/>
    </source>
</evidence>
<accession>A0A485KP01</accession>
<dbReference type="GO" id="GO:0005506">
    <property type="term" value="F:iron ion binding"/>
    <property type="evidence" value="ECO:0007669"/>
    <property type="project" value="InterPro"/>
</dbReference>
<sequence length="151" mass="17523">MASWQTHGNYPEPFHSWVKTYGGVVRVRQLFSYALILADPKAIQHVFLTHADNYPQDPMINLITAVRMACMSFSINDKFPGPYSWRQCLECRRALHAKYRKLFAPYFTPTRIKSFLDMFKAQAHVTCERLLLATGSHDHATLEQPAKDFWT</sequence>
<dbReference type="GO" id="GO:0004497">
    <property type="term" value="F:monooxygenase activity"/>
    <property type="evidence" value="ECO:0007669"/>
    <property type="project" value="InterPro"/>
</dbReference>
<dbReference type="GO" id="GO:0016705">
    <property type="term" value="F:oxidoreductase activity, acting on paired donors, with incorporation or reduction of molecular oxygen"/>
    <property type="evidence" value="ECO:0007669"/>
    <property type="project" value="InterPro"/>
</dbReference>
<name>A0A485KP01_9STRA</name>
<keyword evidence="3" id="KW-1185">Reference proteome</keyword>
<gene>
    <name evidence="2" type="primary">Aste57867_9896</name>
    <name evidence="1" type="ORF">As57867_009857</name>
    <name evidence="2" type="ORF">ASTE57867_9896</name>
</gene>
<dbReference type="EMBL" id="VJMH01005170">
    <property type="protein sequence ID" value="KAF0699559.1"/>
    <property type="molecule type" value="Genomic_DNA"/>
</dbReference>
<evidence type="ECO:0000313" key="2">
    <source>
        <dbReference type="EMBL" id="VFT86775.1"/>
    </source>
</evidence>
<reference evidence="2 3" key="1">
    <citation type="submission" date="2019-03" db="EMBL/GenBank/DDBJ databases">
        <authorList>
            <person name="Gaulin E."/>
            <person name="Dumas B."/>
        </authorList>
    </citation>
    <scope>NUCLEOTIDE SEQUENCE [LARGE SCALE GENOMIC DNA]</scope>
    <source>
        <strain evidence="2">CBS 568.67</strain>
    </source>
</reference>
<dbReference type="GO" id="GO:0020037">
    <property type="term" value="F:heme binding"/>
    <property type="evidence" value="ECO:0007669"/>
    <property type="project" value="InterPro"/>
</dbReference>
<proteinExistence type="predicted"/>
<dbReference type="EMBL" id="CAADRA010005191">
    <property type="protein sequence ID" value="VFT86775.1"/>
    <property type="molecule type" value="Genomic_DNA"/>
</dbReference>
<organism evidence="2 3">
    <name type="scientific">Aphanomyces stellatus</name>
    <dbReference type="NCBI Taxonomy" id="120398"/>
    <lineage>
        <taxon>Eukaryota</taxon>
        <taxon>Sar</taxon>
        <taxon>Stramenopiles</taxon>
        <taxon>Oomycota</taxon>
        <taxon>Saprolegniomycetes</taxon>
        <taxon>Saprolegniales</taxon>
        <taxon>Verrucalvaceae</taxon>
        <taxon>Aphanomyces</taxon>
    </lineage>
</organism>
<reference evidence="1" key="2">
    <citation type="submission" date="2019-06" db="EMBL/GenBank/DDBJ databases">
        <title>Genomics analysis of Aphanomyces spp. identifies a new class of oomycete effector associated with host adaptation.</title>
        <authorList>
            <person name="Gaulin E."/>
        </authorList>
    </citation>
    <scope>NUCLEOTIDE SEQUENCE</scope>
    <source>
        <strain evidence="1">CBS 578.67</strain>
    </source>
</reference>
<protein>
    <submittedName>
        <fullName evidence="2">Aste57867_9896 protein</fullName>
    </submittedName>
</protein>